<organism evidence="1 2">
    <name type="scientific">Panagrellus redivivus</name>
    <name type="common">Microworm</name>
    <dbReference type="NCBI Taxonomy" id="6233"/>
    <lineage>
        <taxon>Eukaryota</taxon>
        <taxon>Metazoa</taxon>
        <taxon>Ecdysozoa</taxon>
        <taxon>Nematoda</taxon>
        <taxon>Chromadorea</taxon>
        <taxon>Rhabditida</taxon>
        <taxon>Tylenchina</taxon>
        <taxon>Panagrolaimomorpha</taxon>
        <taxon>Panagrolaimoidea</taxon>
        <taxon>Panagrolaimidae</taxon>
        <taxon>Panagrellus</taxon>
    </lineage>
</organism>
<proteinExistence type="predicted"/>
<accession>A0A7E4USU6</accession>
<dbReference type="Proteomes" id="UP000492821">
    <property type="component" value="Unassembled WGS sequence"/>
</dbReference>
<reference evidence="1" key="1">
    <citation type="journal article" date="2013" name="Genetics">
        <title>The draft genome and transcriptome of Panagrellus redivivus are shaped by the harsh demands of a free-living lifestyle.</title>
        <authorList>
            <person name="Srinivasan J."/>
            <person name="Dillman A.R."/>
            <person name="Macchietto M.G."/>
            <person name="Heikkinen L."/>
            <person name="Lakso M."/>
            <person name="Fracchia K.M."/>
            <person name="Antoshechkin I."/>
            <person name="Mortazavi A."/>
            <person name="Wong G."/>
            <person name="Sternberg P.W."/>
        </authorList>
    </citation>
    <scope>NUCLEOTIDE SEQUENCE [LARGE SCALE GENOMIC DNA]</scope>
    <source>
        <strain evidence="1">MT8872</strain>
    </source>
</reference>
<name>A0A7E4USU6_PANRE</name>
<evidence type="ECO:0000313" key="1">
    <source>
        <dbReference type="Proteomes" id="UP000492821"/>
    </source>
</evidence>
<sequence length="236" mass="27679">MPYPLEKLQYGLRRRLRELTTRSEAYDLQIAAPNYYGFQPIQKIQTLQHARFKINKNNRLKLLLKTDHYTRAKTNNLPLLYIVSEQLAFQNFTPNHKFSLIPDNFRFAPKMLLLYDCLLDETFIRSFLNAVNNPIQSIDLYPSSFTTENAAKMLCESTLFSALEEFTVQEPTYPSATWWIKAFVEAKCNSLKSFKVCNALPHVLEIDKEVLCKFVKVNHWQSALNVKERKFVKMKL</sequence>
<protein>
    <submittedName>
        <fullName evidence="2">RNA-directed DNA polymerase from mobile element jockey-like</fullName>
    </submittedName>
</protein>
<dbReference type="WBParaSite" id="Pan_g12436.t1">
    <property type="protein sequence ID" value="Pan_g12436.t1"/>
    <property type="gene ID" value="Pan_g12436"/>
</dbReference>
<evidence type="ECO:0000313" key="2">
    <source>
        <dbReference type="WBParaSite" id="Pan_g12436.t1"/>
    </source>
</evidence>
<reference evidence="2" key="2">
    <citation type="submission" date="2020-10" db="UniProtKB">
        <authorList>
            <consortium name="WormBaseParasite"/>
        </authorList>
    </citation>
    <scope>IDENTIFICATION</scope>
</reference>
<dbReference type="AlphaFoldDB" id="A0A7E4USU6"/>
<keyword evidence="1" id="KW-1185">Reference proteome</keyword>